<dbReference type="Proteomes" id="UP000887159">
    <property type="component" value="Unassembled WGS sequence"/>
</dbReference>
<dbReference type="EMBL" id="BMAU01021188">
    <property type="protein sequence ID" value="GFX95643.1"/>
    <property type="molecule type" value="Genomic_DNA"/>
</dbReference>
<comment type="caution">
    <text evidence="1">The sequence shown here is derived from an EMBL/GenBank/DDBJ whole genome shotgun (WGS) entry which is preliminary data.</text>
</comment>
<evidence type="ECO:0000313" key="2">
    <source>
        <dbReference type="Proteomes" id="UP000887159"/>
    </source>
</evidence>
<gene>
    <name evidence="1" type="ORF">TNCV_4885691</name>
</gene>
<accession>A0A8X6V5W4</accession>
<proteinExistence type="predicted"/>
<reference evidence="1" key="1">
    <citation type="submission" date="2020-08" db="EMBL/GenBank/DDBJ databases">
        <title>Multicomponent nature underlies the extraordinary mechanical properties of spider dragline silk.</title>
        <authorList>
            <person name="Kono N."/>
            <person name="Nakamura H."/>
            <person name="Mori M."/>
            <person name="Yoshida Y."/>
            <person name="Ohtoshi R."/>
            <person name="Malay A.D."/>
            <person name="Moran D.A.P."/>
            <person name="Tomita M."/>
            <person name="Numata K."/>
            <person name="Arakawa K."/>
        </authorList>
    </citation>
    <scope>NUCLEOTIDE SEQUENCE</scope>
</reference>
<name>A0A8X6V5W4_TRICX</name>
<sequence length="76" mass="8953">MRAFCDELYNFELRLSEEDVIWIGSPFSKHLHYANVRALKLGRFNMNQPLCKTGILWLQNSNPRPVRKKNGDEFAQ</sequence>
<protein>
    <submittedName>
        <fullName evidence="1">Uncharacterized protein</fullName>
    </submittedName>
</protein>
<organism evidence="1 2">
    <name type="scientific">Trichonephila clavipes</name>
    <name type="common">Golden silk orbweaver</name>
    <name type="synonym">Nephila clavipes</name>
    <dbReference type="NCBI Taxonomy" id="2585209"/>
    <lineage>
        <taxon>Eukaryota</taxon>
        <taxon>Metazoa</taxon>
        <taxon>Ecdysozoa</taxon>
        <taxon>Arthropoda</taxon>
        <taxon>Chelicerata</taxon>
        <taxon>Arachnida</taxon>
        <taxon>Araneae</taxon>
        <taxon>Araneomorphae</taxon>
        <taxon>Entelegynae</taxon>
        <taxon>Araneoidea</taxon>
        <taxon>Nephilidae</taxon>
        <taxon>Trichonephila</taxon>
    </lineage>
</organism>
<keyword evidence="2" id="KW-1185">Reference proteome</keyword>
<evidence type="ECO:0000313" key="1">
    <source>
        <dbReference type="EMBL" id="GFX95643.1"/>
    </source>
</evidence>
<dbReference type="AlphaFoldDB" id="A0A8X6V5W4"/>